<dbReference type="OrthoDB" id="1100173at2"/>
<dbReference type="Gene3D" id="3.30.1330.60">
    <property type="entry name" value="OmpA-like domain"/>
    <property type="match status" value="1"/>
</dbReference>
<organism evidence="2 3">
    <name type="scientific">Alistipes indistinctus YIT 12060</name>
    <dbReference type="NCBI Taxonomy" id="742725"/>
    <lineage>
        <taxon>Bacteria</taxon>
        <taxon>Pseudomonadati</taxon>
        <taxon>Bacteroidota</taxon>
        <taxon>Bacteroidia</taxon>
        <taxon>Bacteroidales</taxon>
        <taxon>Rikenellaceae</taxon>
        <taxon>Alistipes</taxon>
    </lineage>
</organism>
<dbReference type="Pfam" id="PF12984">
    <property type="entry name" value="DUF3868"/>
    <property type="match status" value="1"/>
</dbReference>
<dbReference type="HOGENOM" id="CLU_026852_0_0_10"/>
<protein>
    <recommendedName>
        <fullName evidence="1">DUF3868 domain-containing protein</fullName>
    </recommendedName>
</protein>
<feature type="domain" description="DUF3868" evidence="1">
    <location>
        <begin position="11"/>
        <end position="87"/>
    </location>
</feature>
<dbReference type="Proteomes" id="UP000006008">
    <property type="component" value="Unassembled WGS sequence"/>
</dbReference>
<dbReference type="SUPFAM" id="SSF48452">
    <property type="entry name" value="TPR-like"/>
    <property type="match status" value="1"/>
</dbReference>
<dbReference type="Gene3D" id="1.25.40.10">
    <property type="entry name" value="Tetratricopeptide repeat domain"/>
    <property type="match status" value="1"/>
</dbReference>
<dbReference type="STRING" id="742725.HMPREF9450_02280"/>
<accession>G5HBH0</accession>
<dbReference type="AlphaFoldDB" id="G5HBH0"/>
<dbReference type="EMBL" id="ADLD01000014">
    <property type="protein sequence ID" value="EHB91197.1"/>
    <property type="molecule type" value="Genomic_DNA"/>
</dbReference>
<gene>
    <name evidence="2" type="ORF">HMPREF9450_02280</name>
</gene>
<proteinExistence type="predicted"/>
<keyword evidence="3" id="KW-1185">Reference proteome</keyword>
<dbReference type="eggNOG" id="COG2885">
    <property type="taxonomic scope" value="Bacteria"/>
</dbReference>
<dbReference type="SUPFAM" id="SSF103088">
    <property type="entry name" value="OmpA-like"/>
    <property type="match status" value="1"/>
</dbReference>
<name>G5HBH0_9BACT</name>
<evidence type="ECO:0000313" key="3">
    <source>
        <dbReference type="Proteomes" id="UP000006008"/>
    </source>
</evidence>
<reference evidence="2 3" key="1">
    <citation type="submission" date="2011-08" db="EMBL/GenBank/DDBJ databases">
        <title>The Genome Sequence of Alistipes indistinctus YIT 12060.</title>
        <authorList>
            <consortium name="The Broad Institute Genome Sequencing Platform"/>
            <person name="Earl A."/>
            <person name="Ward D."/>
            <person name="Feldgarden M."/>
            <person name="Gevers D."/>
            <person name="Morotomi M."/>
            <person name="Young S.K."/>
            <person name="Zeng Q."/>
            <person name="Gargeya S."/>
            <person name="Fitzgerald M."/>
            <person name="Haas B."/>
            <person name="Abouelleil A."/>
            <person name="Alvarado L."/>
            <person name="Arachchi H.M."/>
            <person name="Berlin A."/>
            <person name="Brown A."/>
            <person name="Chapman S.B."/>
            <person name="Chen Z."/>
            <person name="Dunbar C."/>
            <person name="Freedman E."/>
            <person name="Gearin G."/>
            <person name="Gellesch M."/>
            <person name="Goldberg J."/>
            <person name="Griggs A."/>
            <person name="Gujja S."/>
            <person name="Heiman D."/>
            <person name="Howarth C."/>
            <person name="Larson L."/>
            <person name="Lui A."/>
            <person name="MacDonald P.J.P."/>
            <person name="Montmayeur A."/>
            <person name="Murphy C."/>
            <person name="Neiman D."/>
            <person name="Pearson M."/>
            <person name="Priest M."/>
            <person name="Roberts A."/>
            <person name="Saif S."/>
            <person name="Shea T."/>
            <person name="Shenoy N."/>
            <person name="Sisk P."/>
            <person name="Stolte C."/>
            <person name="Sykes S."/>
            <person name="Wortman J."/>
            <person name="Nusbaum C."/>
            <person name="Birren B."/>
        </authorList>
    </citation>
    <scope>NUCLEOTIDE SEQUENCE [LARGE SCALE GENOMIC DNA]</scope>
    <source>
        <strain evidence="2 3">YIT 12060</strain>
    </source>
</reference>
<dbReference type="PATRIC" id="fig|742725.3.peg.2347"/>
<dbReference type="InterPro" id="IPR024480">
    <property type="entry name" value="DUF3868"/>
</dbReference>
<sequence length="472" mass="53219">MGLSSLLCSMGAEAQTIMKNNVSVSNLAVSRTENKLFISIDIDVSATGIKNNRELILTPSLTGIGDSLMLPQVMIAGRNRYYHHLRNRLSPDAISLYQYGGIKLIEYRHVIPYESWMDNAVLNISKEICGCCSTMLSKEDALLIRLDLGPKISVPKVFVPQFVYIQPEPRPKINAVKGSAYIDFPVNRTELYAEYRRNPEELMKIRATIDSIKNDADIRILSVSIKGYASPEGSYANNARLAKGRTETLRQYVQELYDFPDTLLTTAYEPEDWAGLEHFVEDSKLKNRTNILEIIRSHREPDAKEWKIKASYPTDYAFLLKEVYPGLRHSDYSVMYEVRAYTDVEEIKRIMKIAPQKLSLQELYFAAQQMEAGSDEYNETFEIAVRMFPDDATANQNAANAAMGKGDMTNAKRYLSKAGDTPEATYSRGIYAALSGDYGKAENLFEKAERGGVTEAAEALNQIRELKNDQIP</sequence>
<dbReference type="InterPro" id="IPR036737">
    <property type="entry name" value="OmpA-like_sf"/>
</dbReference>
<comment type="caution">
    <text evidence="2">The sequence shown here is derived from an EMBL/GenBank/DDBJ whole genome shotgun (WGS) entry which is preliminary data.</text>
</comment>
<evidence type="ECO:0000313" key="2">
    <source>
        <dbReference type="EMBL" id="EHB91197.1"/>
    </source>
</evidence>
<evidence type="ECO:0000259" key="1">
    <source>
        <dbReference type="Pfam" id="PF12984"/>
    </source>
</evidence>
<dbReference type="InterPro" id="IPR011990">
    <property type="entry name" value="TPR-like_helical_dom_sf"/>
</dbReference>